<sequence length="454" mass="51430">MVVIEHATINGTQIQQMKDLSRNYYSWAQWPTGCLMEVILQEKDAGKWVYRGEGAANLVLAYTGSCPTFIGKVMRIRKAPRSGAEAMTMRSPSALTAQERLLWKDVHELISSPDNDIASQQFVHHVMKPLLGSKFVDAGMLVRVTREFLESIEKNVIYQRPPWRVDNALVDMHRHSVLLLSDHSLFTHGIEMPLRTCFSSKNNCYPLCMWNSGPKWGFLPLSRYISEETAVKRTITRFQMHQVLKLQQGEISLLSKYNPLDLFSGSKERTFKAINDLFTSPQNNFRVFMNGTLIFGGLGCGAENTNIFIAKAFEDALKSVIRSDEGLRTENLLTLVTEAVQKSGVIDRLLEVQKLDSVDIEGAIHAYYDVTHQQCMVCRQLGVEQRKRYTSLHSASLDESLRIVKDFLIAATAKDCSFMICFRPRKEGDSGSVCNNVYLQSTKQTFDFKSEGLI</sequence>
<accession>A0AAQ3P5N9</accession>
<evidence type="ECO:0000313" key="14">
    <source>
        <dbReference type="Proteomes" id="UP001374535"/>
    </source>
</evidence>
<evidence type="ECO:0000256" key="3">
    <source>
        <dbReference type="ARBA" id="ARBA00007229"/>
    </source>
</evidence>
<dbReference type="GO" id="GO:0005524">
    <property type="term" value="F:ATP binding"/>
    <property type="evidence" value="ECO:0007669"/>
    <property type="project" value="UniProtKB-KW"/>
</dbReference>
<evidence type="ECO:0000256" key="8">
    <source>
        <dbReference type="ARBA" id="ARBA00022777"/>
    </source>
</evidence>
<protein>
    <recommendedName>
        <fullName evidence="4 12">Inositol-pentakisphosphate 2-kinase</fullName>
        <ecNumber evidence="4 12">2.7.1.158</ecNumber>
    </recommendedName>
</protein>
<organism evidence="13 14">
    <name type="scientific">Vigna mungo</name>
    <name type="common">Black gram</name>
    <name type="synonym">Phaseolus mungo</name>
    <dbReference type="NCBI Taxonomy" id="3915"/>
    <lineage>
        <taxon>Eukaryota</taxon>
        <taxon>Viridiplantae</taxon>
        <taxon>Streptophyta</taxon>
        <taxon>Embryophyta</taxon>
        <taxon>Tracheophyta</taxon>
        <taxon>Spermatophyta</taxon>
        <taxon>Magnoliopsida</taxon>
        <taxon>eudicotyledons</taxon>
        <taxon>Gunneridae</taxon>
        <taxon>Pentapetalae</taxon>
        <taxon>rosids</taxon>
        <taxon>fabids</taxon>
        <taxon>Fabales</taxon>
        <taxon>Fabaceae</taxon>
        <taxon>Papilionoideae</taxon>
        <taxon>50 kb inversion clade</taxon>
        <taxon>NPAAA clade</taxon>
        <taxon>indigoferoid/millettioid clade</taxon>
        <taxon>Phaseoleae</taxon>
        <taxon>Vigna</taxon>
    </lineage>
</organism>
<evidence type="ECO:0000256" key="9">
    <source>
        <dbReference type="ARBA" id="ARBA00022833"/>
    </source>
</evidence>
<dbReference type="Gene3D" id="3.30.200.110">
    <property type="entry name" value="Inositol-pentakisphosphate 2-kinase, N-lobe"/>
    <property type="match status" value="1"/>
</dbReference>
<gene>
    <name evidence="13" type="ORF">V8G54_008469</name>
</gene>
<name>A0AAQ3P5N9_VIGMU</name>
<evidence type="ECO:0000256" key="6">
    <source>
        <dbReference type="ARBA" id="ARBA00022723"/>
    </source>
</evidence>
<comment type="function">
    <text evidence="11">Phosphorylates Ins(1,3,4,5,6)P5 at position 2 to form Ins(1,2,3,4,5,6)P6 (InsP6 or phytate). Phytate is a regulator of intracellular signaling, a highly abundant animal antinutrient, and a phosphate store in plant seeds. Also phosphorylates Ins(1,3,4,6)P4 and Ins(1,4,5,6)P4 to produce Ins(1,2,3,4,6)P5 and Ins(1,2,4,5,6)P5.</text>
</comment>
<evidence type="ECO:0000256" key="4">
    <source>
        <dbReference type="ARBA" id="ARBA00012023"/>
    </source>
</evidence>
<keyword evidence="14" id="KW-1185">Reference proteome</keyword>
<keyword evidence="9" id="KW-0862">Zinc</keyword>
<dbReference type="Pfam" id="PF06090">
    <property type="entry name" value="Ins_P5_2-kin"/>
    <property type="match status" value="1"/>
</dbReference>
<evidence type="ECO:0000256" key="1">
    <source>
        <dbReference type="ARBA" id="ARBA00001774"/>
    </source>
</evidence>
<dbReference type="EC" id="2.7.1.158" evidence="4 12"/>
<dbReference type="AlphaFoldDB" id="A0AAQ3P5N9"/>
<evidence type="ECO:0000256" key="7">
    <source>
        <dbReference type="ARBA" id="ARBA00022741"/>
    </source>
</evidence>
<evidence type="ECO:0000256" key="11">
    <source>
        <dbReference type="ARBA" id="ARBA00056211"/>
    </source>
</evidence>
<keyword evidence="6" id="KW-0479">Metal-binding</keyword>
<evidence type="ECO:0000256" key="12">
    <source>
        <dbReference type="RuleBase" id="RU364126"/>
    </source>
</evidence>
<keyword evidence="5 12" id="KW-0808">Transferase</keyword>
<proteinExistence type="inferred from homology"/>
<evidence type="ECO:0000256" key="2">
    <source>
        <dbReference type="ARBA" id="ARBA00001947"/>
    </source>
</evidence>
<dbReference type="PANTHER" id="PTHR14456">
    <property type="entry name" value="INOSITOL POLYPHOSPHATE KINASE 1"/>
    <property type="match status" value="1"/>
</dbReference>
<dbReference type="GO" id="GO:0046872">
    <property type="term" value="F:metal ion binding"/>
    <property type="evidence" value="ECO:0007669"/>
    <property type="project" value="UniProtKB-KW"/>
</dbReference>
<keyword evidence="10 12" id="KW-0067">ATP-binding</keyword>
<reference evidence="13 14" key="1">
    <citation type="journal article" date="2023" name="Life. Sci Alliance">
        <title>Evolutionary insights into 3D genome organization and epigenetic landscape of Vigna mungo.</title>
        <authorList>
            <person name="Junaid A."/>
            <person name="Singh B."/>
            <person name="Bhatia S."/>
        </authorList>
    </citation>
    <scope>NUCLEOTIDE SEQUENCE [LARGE SCALE GENOMIC DNA]</scope>
    <source>
        <strain evidence="13">Urdbean</strain>
    </source>
</reference>
<dbReference type="FunFam" id="3.30.200.110:FF:000002">
    <property type="entry name" value="Inositol-pentakisphosphate 2-kinase"/>
    <property type="match status" value="1"/>
</dbReference>
<dbReference type="Proteomes" id="UP001374535">
    <property type="component" value="Chromosome 2"/>
</dbReference>
<evidence type="ECO:0000256" key="10">
    <source>
        <dbReference type="ARBA" id="ARBA00022840"/>
    </source>
</evidence>
<dbReference type="GO" id="GO:0005634">
    <property type="term" value="C:nucleus"/>
    <property type="evidence" value="ECO:0007669"/>
    <property type="project" value="TreeGrafter"/>
</dbReference>
<dbReference type="EMBL" id="CP144699">
    <property type="protein sequence ID" value="WVZ21147.1"/>
    <property type="molecule type" value="Genomic_DNA"/>
</dbReference>
<comment type="domain">
    <text evidence="12">The EXKPK motif is conserved in inositol-pentakisphosphate 2-kinases of both family 1 and 2.</text>
</comment>
<comment type="cofactor">
    <cofactor evidence="2">
        <name>Zn(2+)</name>
        <dbReference type="ChEBI" id="CHEBI:29105"/>
    </cofactor>
</comment>
<dbReference type="PANTHER" id="PTHR14456:SF2">
    <property type="entry name" value="INOSITOL-PENTAKISPHOSPHATE 2-KINASE"/>
    <property type="match status" value="1"/>
</dbReference>
<dbReference type="InterPro" id="IPR009286">
    <property type="entry name" value="Ins_P5_2-kin"/>
</dbReference>
<comment type="catalytic activity">
    <reaction evidence="1 12">
        <text>1D-myo-inositol 1,3,4,5,6-pentakisphosphate + ATP = 1D-myo-inositol hexakisphosphate + ADP + H(+)</text>
        <dbReference type="Rhea" id="RHEA:20313"/>
        <dbReference type="ChEBI" id="CHEBI:15378"/>
        <dbReference type="ChEBI" id="CHEBI:30616"/>
        <dbReference type="ChEBI" id="CHEBI:57733"/>
        <dbReference type="ChEBI" id="CHEBI:58130"/>
        <dbReference type="ChEBI" id="CHEBI:456216"/>
        <dbReference type="EC" id="2.7.1.158"/>
    </reaction>
</comment>
<dbReference type="GO" id="GO:0032958">
    <property type="term" value="P:inositol phosphate biosynthetic process"/>
    <property type="evidence" value="ECO:0007669"/>
    <property type="project" value="TreeGrafter"/>
</dbReference>
<evidence type="ECO:0000313" key="13">
    <source>
        <dbReference type="EMBL" id="WVZ21147.1"/>
    </source>
</evidence>
<keyword evidence="8 12" id="KW-0418">Kinase</keyword>
<comment type="similarity">
    <text evidence="3">Belongs to the IPK1 type 2 family.</text>
</comment>
<keyword evidence="7 12" id="KW-0547">Nucleotide-binding</keyword>
<dbReference type="InterPro" id="IPR043001">
    <property type="entry name" value="IP5_2-K_N_lobe"/>
</dbReference>
<evidence type="ECO:0000256" key="5">
    <source>
        <dbReference type="ARBA" id="ARBA00022679"/>
    </source>
</evidence>
<dbReference type="GO" id="GO:0035299">
    <property type="term" value="F:inositol-1,3,4,5,6-pentakisphosphate 2-kinase activity"/>
    <property type="evidence" value="ECO:0007669"/>
    <property type="project" value="UniProtKB-EC"/>
</dbReference>